<dbReference type="FunFam" id="2.40.10.10:FF:000010">
    <property type="entry name" value="Kallikrein related peptidase 11"/>
    <property type="match status" value="2"/>
</dbReference>
<evidence type="ECO:0000313" key="13">
    <source>
        <dbReference type="Proteomes" id="UP001165780"/>
    </source>
</evidence>
<dbReference type="PROSITE" id="PS50240">
    <property type="entry name" value="TRYPSIN_DOM"/>
    <property type="match status" value="4"/>
</dbReference>
<evidence type="ECO:0000256" key="8">
    <source>
        <dbReference type="ARBA" id="ARBA00036706"/>
    </source>
</evidence>
<evidence type="ECO:0000256" key="11">
    <source>
        <dbReference type="SAM" id="SignalP"/>
    </source>
</evidence>
<comment type="similarity">
    <text evidence="7">Belongs to the peptidase S1 family. CLIP subfamily.</text>
</comment>
<dbReference type="FunFam" id="2.40.10.10:FF:000099">
    <property type="entry name" value="Kallikrein related-peptidase 10"/>
    <property type="match status" value="1"/>
</dbReference>
<proteinExistence type="inferred from homology"/>
<dbReference type="CDD" id="cd00190">
    <property type="entry name" value="Tryp_SPc"/>
    <property type="match status" value="4"/>
</dbReference>
<comment type="catalytic activity">
    <reaction evidence="8">
        <text>Preferential cleavage of Arg-|-Xaa bonds in small molecule substrates. Highly selective action to release kallidin (lysyl-bradykinin) from kininogen involves hydrolysis of Met-|-Xaa or Leu-|-Xaa.</text>
        <dbReference type="EC" id="3.4.21.35"/>
    </reaction>
</comment>
<dbReference type="AlphaFoldDB" id="A0A9W2VUW3"/>
<dbReference type="FunFam" id="2.40.10.10:FF:000147">
    <property type="entry name" value="Kallikrein related peptidase 12"/>
    <property type="match status" value="1"/>
</dbReference>
<comment type="similarity">
    <text evidence="1">Belongs to the peptidase S1 family. Snake venom subfamily.</text>
</comment>
<evidence type="ECO:0000256" key="3">
    <source>
        <dbReference type="ARBA" id="ARBA00022801"/>
    </source>
</evidence>
<dbReference type="PANTHER" id="PTHR24271">
    <property type="entry name" value="KALLIKREIN-RELATED"/>
    <property type="match status" value="1"/>
</dbReference>
<dbReference type="EC" id="3.4.21.35" evidence="9"/>
<evidence type="ECO:0000256" key="6">
    <source>
        <dbReference type="ARBA" id="ARBA00023157"/>
    </source>
</evidence>
<feature type="domain" description="Peptidase S1" evidence="12">
    <location>
        <begin position="38"/>
        <end position="262"/>
    </location>
</feature>
<evidence type="ECO:0000256" key="2">
    <source>
        <dbReference type="ARBA" id="ARBA00022670"/>
    </source>
</evidence>
<dbReference type="RefSeq" id="XP_053762434.1">
    <property type="nucleotide sequence ID" value="XM_053906459.1"/>
</dbReference>
<keyword evidence="13" id="KW-1185">Reference proteome</keyword>
<dbReference type="PROSITE" id="PS00135">
    <property type="entry name" value="TRYPSIN_SER"/>
    <property type="match status" value="2"/>
</dbReference>
<dbReference type="FunFam" id="2.40.10.10:FF:000002">
    <property type="entry name" value="Transmembrane protease serine"/>
    <property type="match status" value="1"/>
</dbReference>
<dbReference type="GO" id="GO:0030141">
    <property type="term" value="C:secretory granule"/>
    <property type="evidence" value="ECO:0007669"/>
    <property type="project" value="TreeGrafter"/>
</dbReference>
<dbReference type="Gene3D" id="2.40.10.10">
    <property type="entry name" value="Trypsin-like serine proteases"/>
    <property type="match status" value="7"/>
</dbReference>
<protein>
    <recommendedName>
        <fullName evidence="9">tissue kallikrein</fullName>
        <ecNumber evidence="9">3.4.21.35</ecNumber>
    </recommendedName>
</protein>
<feature type="chain" id="PRO_5040833306" description="tissue kallikrein" evidence="11">
    <location>
        <begin position="32"/>
        <end position="958"/>
    </location>
</feature>
<evidence type="ECO:0000256" key="4">
    <source>
        <dbReference type="ARBA" id="ARBA00022825"/>
    </source>
</evidence>
<keyword evidence="5" id="KW-0865">Zymogen</keyword>
<dbReference type="InterPro" id="IPR001254">
    <property type="entry name" value="Trypsin_dom"/>
</dbReference>
<feature type="domain" description="Peptidase S1" evidence="12">
    <location>
        <begin position="485"/>
        <end position="721"/>
    </location>
</feature>
<evidence type="ECO:0000313" key="14">
    <source>
        <dbReference type="RefSeq" id="XP_053762434.1"/>
    </source>
</evidence>
<evidence type="ECO:0000256" key="1">
    <source>
        <dbReference type="ARBA" id="ARBA00009228"/>
    </source>
</evidence>
<feature type="domain" description="Peptidase S1" evidence="12">
    <location>
        <begin position="267"/>
        <end position="474"/>
    </location>
</feature>
<keyword evidence="3 10" id="KW-0378">Hydrolase</keyword>
<dbReference type="Proteomes" id="UP001165780">
    <property type="component" value="Unplaced"/>
</dbReference>
<dbReference type="PROSITE" id="PS00134">
    <property type="entry name" value="TRYPSIN_HIS"/>
    <property type="match status" value="2"/>
</dbReference>
<evidence type="ECO:0000256" key="7">
    <source>
        <dbReference type="ARBA" id="ARBA00024195"/>
    </source>
</evidence>
<keyword evidence="6" id="KW-1015">Disulfide bond</keyword>
<dbReference type="GO" id="GO:0006508">
    <property type="term" value="P:proteolysis"/>
    <property type="evidence" value="ECO:0007669"/>
    <property type="project" value="UniProtKB-KW"/>
</dbReference>
<dbReference type="GO" id="GO:0004252">
    <property type="term" value="F:serine-type endopeptidase activity"/>
    <property type="evidence" value="ECO:0007669"/>
    <property type="project" value="UniProtKB-EC"/>
</dbReference>
<dbReference type="InterPro" id="IPR018114">
    <property type="entry name" value="TRYPSIN_HIS"/>
</dbReference>
<dbReference type="SUPFAM" id="SSF50494">
    <property type="entry name" value="Trypsin-like serine proteases"/>
    <property type="match status" value="4"/>
</dbReference>
<organism evidence="13 14">
    <name type="scientific">Panthera pardus</name>
    <name type="common">Leopard</name>
    <name type="synonym">Felis pardus</name>
    <dbReference type="NCBI Taxonomy" id="9691"/>
    <lineage>
        <taxon>Eukaryota</taxon>
        <taxon>Metazoa</taxon>
        <taxon>Chordata</taxon>
        <taxon>Craniata</taxon>
        <taxon>Vertebrata</taxon>
        <taxon>Euteleostomi</taxon>
        <taxon>Mammalia</taxon>
        <taxon>Eutheria</taxon>
        <taxon>Laurasiatheria</taxon>
        <taxon>Carnivora</taxon>
        <taxon>Feliformia</taxon>
        <taxon>Felidae</taxon>
        <taxon>Pantherinae</taxon>
        <taxon>Panthera</taxon>
    </lineage>
</organism>
<gene>
    <name evidence="14" type="primary">LOC109252981</name>
</gene>
<keyword evidence="11" id="KW-0732">Signal</keyword>
<feature type="domain" description="Peptidase S1" evidence="12">
    <location>
        <begin position="730"/>
        <end position="956"/>
    </location>
</feature>
<dbReference type="InterPro" id="IPR033116">
    <property type="entry name" value="TRYPSIN_SER"/>
</dbReference>
<dbReference type="FunFam" id="2.40.10.10:FF:000021">
    <property type="entry name" value="Kallikrein 1"/>
    <property type="match status" value="1"/>
</dbReference>
<feature type="signal peptide" evidence="11">
    <location>
        <begin position="1"/>
        <end position="31"/>
    </location>
</feature>
<keyword evidence="2 10" id="KW-0645">Protease</keyword>
<dbReference type="PANTHER" id="PTHR24271:SF63">
    <property type="entry name" value="KALLIKREIN-12"/>
    <property type="match status" value="1"/>
</dbReference>
<reference evidence="14" key="1">
    <citation type="submission" date="2025-08" db="UniProtKB">
        <authorList>
            <consortium name="RefSeq"/>
        </authorList>
    </citation>
    <scope>IDENTIFICATION</scope>
    <source>
        <tissue evidence="14">Whole blood</tissue>
    </source>
</reference>
<evidence type="ECO:0000256" key="5">
    <source>
        <dbReference type="ARBA" id="ARBA00023145"/>
    </source>
</evidence>
<dbReference type="InterPro" id="IPR009003">
    <property type="entry name" value="Peptidase_S1_PA"/>
</dbReference>
<dbReference type="Pfam" id="PF00089">
    <property type="entry name" value="Trypsin"/>
    <property type="match status" value="4"/>
</dbReference>
<evidence type="ECO:0000256" key="9">
    <source>
        <dbReference type="ARBA" id="ARBA00039014"/>
    </source>
</evidence>
<dbReference type="SMART" id="SM00020">
    <property type="entry name" value="Tryp_SPc"/>
    <property type="match status" value="4"/>
</dbReference>
<evidence type="ECO:0000259" key="12">
    <source>
        <dbReference type="PROSITE" id="PS50240"/>
    </source>
</evidence>
<sequence>MEAPASSGTRTWRWLTLGSSILLLLCVSGLSQPATEKIIKGKECARHSQPWQVGLFEGTSLRCGGVLTGRRWVLTAAHCSGSRYWVRLGEHSLSRLDWTEQIRRSGFSVTHPGYQRARHSHDNDLRLLRLGTPVRLTRSVQLLPLPTTCAAAGTKCHISGWGITNQPGKPFPDLLQCLNVSIVSSAACQALFPGKITDNMVCASGADGADACQGDSGGPLVCGGVLQGLVSWGTVEPCGQKGIPGVYTNICKYVDWIRMVMRNNYRYLVHLGEHNLQRRDGCEQTRTATESFPHPDFNNSLPNKDHRNDIMLVKMTTAAFITRAVRPLTLSSRCVTAGTRCLISGWGTTSSPQLHLPHTLRCANITIIKHEECENAYPGNITDTMVCASVREEGKDSCQGGLEDATGGVIRVMVPIPGILARVARPPVPEVVDPSVPAMRSPHLHPSTASGPRARAMLLLPLLVTQLWAAEAVLLPRNDTDLDLVASGAPCARGSQPWQVSLFDGLKFHCAGVLVDKSWVLTAAHCGNKPLWARVGDDHLLLIQGEQLRRTTRPIVHPKYQHGLGPILPRRTDEHDLMLLKLVRPAVLGPRVQTLRLPYRCAQPGDQCQVAGWGTTATRRVKYNKGLSCSRVIVLSAKECEVFYPGVVTNNMMCAGLDQGQDPCQSDSGGPLVCDETLQGILSWGIYPCGSAQHPAVYTQICKHPEVMRLGLVCALLSLLTGHGGADTRAIGAEECRPNSQPWQAGLFFLTRLFCGASLISDRWLLTAAHCRKRYLWVRLGEHHLWRWEGPEQLFRVTDFFPHPGFNKDLRAHDHNDDIMLIRLPRKAHLGPAVQPLNLSQTCVSPGTQCLISGWGAVSSPKVQYPLTLQCANISILEHKLCHRAYPGHISDSMLCAGLWEGGRGSCQGDSGGPLVCEGTLAGVVSGGAEPCSRPRRPAVYTSVCHYVDWIRKTMEDN</sequence>
<keyword evidence="4 10" id="KW-0720">Serine protease</keyword>
<evidence type="ECO:0000256" key="10">
    <source>
        <dbReference type="RuleBase" id="RU363034"/>
    </source>
</evidence>
<dbReference type="PRINTS" id="PR00722">
    <property type="entry name" value="CHYMOTRYPSIN"/>
</dbReference>
<accession>A0A9W2VUW3</accession>
<dbReference type="GeneID" id="109252981"/>
<name>A0A9W2VUW3_PANPR</name>
<dbReference type="InterPro" id="IPR001314">
    <property type="entry name" value="Peptidase_S1A"/>
</dbReference>
<dbReference type="FunFam" id="2.40.10.10:FF:000259">
    <property type="match status" value="1"/>
</dbReference>
<dbReference type="InterPro" id="IPR043504">
    <property type="entry name" value="Peptidase_S1_PA_chymotrypsin"/>
</dbReference>